<evidence type="ECO:0000259" key="13">
    <source>
        <dbReference type="Pfam" id="PF08030"/>
    </source>
</evidence>
<keyword evidence="5" id="KW-0249">Electron transport</keyword>
<evidence type="ECO:0000256" key="2">
    <source>
        <dbReference type="ARBA" id="ARBA00022630"/>
    </source>
</evidence>
<accession>A0A060SZP4</accession>
<feature type="domain" description="Ferric reductase NAD binding" evidence="13">
    <location>
        <begin position="320"/>
        <end position="448"/>
    </location>
</feature>
<evidence type="ECO:0000256" key="6">
    <source>
        <dbReference type="ARBA" id="ARBA00022989"/>
    </source>
</evidence>
<keyword evidence="8" id="KW-0813">Transport</keyword>
<dbReference type="GO" id="GO:0000293">
    <property type="term" value="F:ferric-chelate reductase activity"/>
    <property type="evidence" value="ECO:0007669"/>
    <property type="project" value="TreeGrafter"/>
</dbReference>
<dbReference type="InterPro" id="IPR013112">
    <property type="entry name" value="FAD-bd_8"/>
</dbReference>
<dbReference type="SFLD" id="SFLDS00052">
    <property type="entry name" value="Ferric_Reductase_Domain"/>
    <property type="match status" value="1"/>
</dbReference>
<evidence type="ECO:0000256" key="7">
    <source>
        <dbReference type="ARBA" id="ARBA00023002"/>
    </source>
</evidence>
<keyword evidence="2" id="KW-0285">Flavoprotein</keyword>
<keyword evidence="4" id="KW-0274">FAD</keyword>
<evidence type="ECO:0000313" key="14">
    <source>
        <dbReference type="EMBL" id="CDP34163.1"/>
    </source>
</evidence>
<evidence type="ECO:0000256" key="9">
    <source>
        <dbReference type="ARBA" id="ARBA00023136"/>
    </source>
</evidence>
<dbReference type="EMBL" id="HG937693">
    <property type="protein sequence ID" value="CDP34163.1"/>
    <property type="molecule type" value="Genomic_DNA"/>
</dbReference>
<dbReference type="Pfam" id="PF08030">
    <property type="entry name" value="NAD_binding_6"/>
    <property type="match status" value="1"/>
</dbReference>
<evidence type="ECO:0000259" key="12">
    <source>
        <dbReference type="Pfam" id="PF08022"/>
    </source>
</evidence>
<dbReference type="InterPro" id="IPR039261">
    <property type="entry name" value="FNR_nucleotide-bd"/>
</dbReference>
<organism evidence="14">
    <name type="scientific">Blastobotrys adeninivorans</name>
    <name type="common">Yeast</name>
    <name type="synonym">Arxula adeninivorans</name>
    <dbReference type="NCBI Taxonomy" id="409370"/>
    <lineage>
        <taxon>Eukaryota</taxon>
        <taxon>Fungi</taxon>
        <taxon>Dikarya</taxon>
        <taxon>Ascomycota</taxon>
        <taxon>Saccharomycotina</taxon>
        <taxon>Dipodascomycetes</taxon>
        <taxon>Dipodascales</taxon>
        <taxon>Trichomonascaceae</taxon>
        <taxon>Blastobotrys</taxon>
    </lineage>
</organism>
<reference evidence="14" key="1">
    <citation type="submission" date="2014-02" db="EMBL/GenBank/DDBJ databases">
        <authorList>
            <person name="Genoscope - CEA"/>
        </authorList>
    </citation>
    <scope>NUCLEOTIDE SEQUENCE</scope>
    <source>
        <strain evidence="14">LS3</strain>
    </source>
</reference>
<dbReference type="PANTHER" id="PTHR11972:SF178">
    <property type="entry name" value="FERRIC REDUCTASE TRANSMEMBRANE COMPONENT 8-RELATED"/>
    <property type="match status" value="1"/>
</dbReference>
<feature type="transmembrane region" description="Helical" evidence="10">
    <location>
        <begin position="111"/>
        <end position="129"/>
    </location>
</feature>
<dbReference type="Gene3D" id="3.40.50.80">
    <property type="entry name" value="Nucleotide-binding domain of ferredoxin-NADP reductase (FNR) module"/>
    <property type="match status" value="1"/>
</dbReference>
<name>A0A060SZP4_BLAAD</name>
<keyword evidence="7" id="KW-0560">Oxidoreductase</keyword>
<dbReference type="PhylomeDB" id="A0A060SZP4"/>
<dbReference type="InterPro" id="IPR013121">
    <property type="entry name" value="Fe_red_NAD-bd_6"/>
</dbReference>
<evidence type="ECO:0000256" key="5">
    <source>
        <dbReference type="ARBA" id="ARBA00022982"/>
    </source>
</evidence>
<sequence>MNVKRHEGHAHTANLNYGYAVFVLSLLALGVLAIRNVFRPRLRVPAWVWSGIGIVLLVLVCALHAPDSLNGVAKRLGRVTYALFPAVLLLALRPSPLPSTYYIDLIFVHKWVSRTAVVVGVLHGVLYFSHFVRKGEVGTKLFGKFVNLLGVIILALMLIMAITSLRPLRNRSYKLFYGLHYPLAWLCVVLTIFHARPGVSFLAFWCVFILLGQIFYRIFTSRRVSLTVEPLSDTLYLVSMPRRAFPDYFTVGAHVRISRDPLWSPLTWVKPTHPYTIASLAEEGDIKLVVRSIRRLTSGSYTVLGPFASDTANGPLTGRQVMVVAGGSGISYAAPLVKRLSLQSTPARLIWTVRDKADIAALEHLDVSSHVDVYVTGADSKGIDEFEIGDEEEDEGLEFQELLTTEGLHHGRPDYNYIAKTFFDDHDSAGNWVVACGPRAMVNDVKSWAKKRGINFSGEEYAL</sequence>
<gene>
    <name evidence="14" type="ORF">GNLVRS02_ARAD1C06138g</name>
</gene>
<feature type="transmembrane region" description="Helical" evidence="10">
    <location>
        <begin position="175"/>
        <end position="195"/>
    </location>
</feature>
<feature type="transmembrane region" description="Helical" evidence="10">
    <location>
        <begin position="201"/>
        <end position="219"/>
    </location>
</feature>
<proteinExistence type="predicted"/>
<dbReference type="AlphaFoldDB" id="A0A060SZP4"/>
<protein>
    <submittedName>
        <fullName evidence="14">ARAD1C06138p</fullName>
    </submittedName>
</protein>
<feature type="domain" description="FAD-binding 8" evidence="12">
    <location>
        <begin position="226"/>
        <end position="304"/>
    </location>
</feature>
<evidence type="ECO:0000256" key="1">
    <source>
        <dbReference type="ARBA" id="ARBA00004141"/>
    </source>
</evidence>
<evidence type="ECO:0000259" key="11">
    <source>
        <dbReference type="Pfam" id="PF01794"/>
    </source>
</evidence>
<reference evidence="14" key="2">
    <citation type="submission" date="2014-06" db="EMBL/GenBank/DDBJ databases">
        <title>The complete genome of Blastobotrys (Arxula) adeninivorans LS3 - a yeast of biotechnological interest.</title>
        <authorList>
            <person name="Kunze G."/>
            <person name="Gaillardin C."/>
            <person name="Czernicka M."/>
            <person name="Durrens P."/>
            <person name="Martin T."/>
            <person name="Boer E."/>
            <person name="Gabaldon T."/>
            <person name="Cruz J."/>
            <person name="Talla E."/>
            <person name="Marck C."/>
            <person name="Goffeau A."/>
            <person name="Barbe V."/>
            <person name="Baret P."/>
            <person name="Baronian K."/>
            <person name="Beier S."/>
            <person name="Bleykasten C."/>
            <person name="Bode R."/>
            <person name="Casaregola S."/>
            <person name="Despons L."/>
            <person name="Fairhead C."/>
            <person name="Giersberg M."/>
            <person name="Gierski P."/>
            <person name="Hahnel U."/>
            <person name="Hartmann A."/>
            <person name="Jankowska D."/>
            <person name="Jubin C."/>
            <person name="Jung P."/>
            <person name="Lafontaine I."/>
            <person name="Leh-Louis V."/>
            <person name="Lemaire M."/>
            <person name="Marcet-Houben M."/>
            <person name="Mascher M."/>
            <person name="Morel G."/>
            <person name="Richard G.-F."/>
            <person name="Riechen J."/>
            <person name="Sacerdot C."/>
            <person name="Sarkar A."/>
            <person name="Savel G."/>
            <person name="Schacherer J."/>
            <person name="Sherman D."/>
            <person name="Straub M.-L."/>
            <person name="Stein N."/>
            <person name="Thierry A."/>
            <person name="Trautwein-Schult A."/>
            <person name="Westhof E."/>
            <person name="Worch S."/>
            <person name="Dujon B."/>
            <person name="Souciet J.-L."/>
            <person name="Wincker P."/>
            <person name="Scholz U."/>
            <person name="Neuveglise N."/>
        </authorList>
    </citation>
    <scope>NUCLEOTIDE SEQUENCE</scope>
    <source>
        <strain evidence="14">LS3</strain>
    </source>
</reference>
<feature type="domain" description="Ferric oxidoreductase" evidence="11">
    <location>
        <begin position="76"/>
        <end position="190"/>
    </location>
</feature>
<dbReference type="PANTHER" id="PTHR11972">
    <property type="entry name" value="NADPH OXIDASE"/>
    <property type="match status" value="1"/>
</dbReference>
<keyword evidence="6 10" id="KW-1133">Transmembrane helix</keyword>
<dbReference type="SFLD" id="SFLDG01168">
    <property type="entry name" value="Ferric_reductase_subgroup_(FRE"/>
    <property type="match status" value="1"/>
</dbReference>
<keyword evidence="9 10" id="KW-0472">Membrane</keyword>
<dbReference type="Pfam" id="PF01794">
    <property type="entry name" value="Ferric_reduct"/>
    <property type="match status" value="1"/>
</dbReference>
<dbReference type="GO" id="GO:0005886">
    <property type="term" value="C:plasma membrane"/>
    <property type="evidence" value="ECO:0007669"/>
    <property type="project" value="TreeGrafter"/>
</dbReference>
<dbReference type="SUPFAM" id="SSF52343">
    <property type="entry name" value="Ferredoxin reductase-like, C-terminal NADP-linked domain"/>
    <property type="match status" value="1"/>
</dbReference>
<feature type="transmembrane region" description="Helical" evidence="10">
    <location>
        <begin position="46"/>
        <end position="66"/>
    </location>
</feature>
<feature type="transmembrane region" description="Helical" evidence="10">
    <location>
        <begin position="17"/>
        <end position="34"/>
    </location>
</feature>
<dbReference type="SFLD" id="SFLDF00463">
    <property type="entry name" value="AIM14"/>
    <property type="match status" value="1"/>
</dbReference>
<dbReference type="CDD" id="cd06186">
    <property type="entry name" value="NOX_Duox_like_FAD_NADP"/>
    <property type="match status" value="1"/>
</dbReference>
<evidence type="ECO:0000256" key="8">
    <source>
        <dbReference type="ARBA" id="ARBA00023065"/>
    </source>
</evidence>
<feature type="transmembrane region" description="Helical" evidence="10">
    <location>
        <begin position="72"/>
        <end position="91"/>
    </location>
</feature>
<evidence type="ECO:0000256" key="4">
    <source>
        <dbReference type="ARBA" id="ARBA00022827"/>
    </source>
</evidence>
<dbReference type="GO" id="GO:0033215">
    <property type="term" value="P:reductive iron assimilation"/>
    <property type="evidence" value="ECO:0007669"/>
    <property type="project" value="TreeGrafter"/>
</dbReference>
<comment type="subcellular location">
    <subcellularLocation>
        <location evidence="1">Membrane</location>
        <topology evidence="1">Multi-pass membrane protein</topology>
    </subcellularLocation>
</comment>
<keyword evidence="8" id="KW-0406">Ion transport</keyword>
<dbReference type="InterPro" id="IPR013130">
    <property type="entry name" value="Fe3_Rdtase_TM_dom"/>
</dbReference>
<evidence type="ECO:0000256" key="3">
    <source>
        <dbReference type="ARBA" id="ARBA00022692"/>
    </source>
</evidence>
<dbReference type="InterPro" id="IPR050369">
    <property type="entry name" value="RBOH/FRE"/>
</dbReference>
<evidence type="ECO:0000256" key="10">
    <source>
        <dbReference type="SAM" id="Phobius"/>
    </source>
</evidence>
<keyword evidence="3 10" id="KW-0812">Transmembrane</keyword>
<dbReference type="Pfam" id="PF08022">
    <property type="entry name" value="FAD_binding_8"/>
    <property type="match status" value="1"/>
</dbReference>
<feature type="transmembrane region" description="Helical" evidence="10">
    <location>
        <begin position="141"/>
        <end position="163"/>
    </location>
</feature>